<dbReference type="InterPro" id="IPR045160">
    <property type="entry name" value="ATG16"/>
</dbReference>
<feature type="domain" description="Autophagy-related protein 16" evidence="3">
    <location>
        <begin position="7"/>
        <end position="182"/>
    </location>
</feature>
<evidence type="ECO:0000259" key="3">
    <source>
        <dbReference type="Pfam" id="PF08614"/>
    </source>
</evidence>
<dbReference type="InterPro" id="IPR013923">
    <property type="entry name" value="Autophagy-rel_prot_16_dom"/>
</dbReference>
<dbReference type="OrthoDB" id="8949486at2759"/>
<proteinExistence type="predicted"/>
<feature type="coiled-coil region" evidence="1">
    <location>
        <begin position="135"/>
        <end position="187"/>
    </location>
</feature>
<evidence type="ECO:0000313" key="5">
    <source>
        <dbReference type="Proteomes" id="UP001046870"/>
    </source>
</evidence>
<sequence>MEKWKIHVRAKLFQRDCQQKDPFNGLFNTYSRLLEKCELRDGLWEESQESSPVGNDHVMESLREKLQLRLQLREGELAREKLSQKVSDLTSSLYLKEAELQYCHSQVSRYRKEALSLARNASSLQSRLLECEYTLERQSKELSALRAECRALQEELVGAWQEKEQLLERWLEEKREEAERVNQHNDAQERWHHFTMRLTRHLRSRSRRQSESKTGGQCHTWTATDRPTVTED</sequence>
<dbReference type="PANTHER" id="PTHR19878">
    <property type="entry name" value="AUTOPHAGY PROTEIN 16-LIKE"/>
    <property type="match status" value="1"/>
</dbReference>
<gene>
    <name evidence="4" type="ORF">MATL_G00045620</name>
</gene>
<dbReference type="Pfam" id="PF08614">
    <property type="entry name" value="ATG16"/>
    <property type="match status" value="1"/>
</dbReference>
<dbReference type="Proteomes" id="UP001046870">
    <property type="component" value="Chromosome 3"/>
</dbReference>
<dbReference type="GO" id="GO:0000045">
    <property type="term" value="P:autophagosome assembly"/>
    <property type="evidence" value="ECO:0007669"/>
    <property type="project" value="InterPro"/>
</dbReference>
<organism evidence="4 5">
    <name type="scientific">Megalops atlanticus</name>
    <name type="common">Tarpon</name>
    <name type="synonym">Clupea gigantea</name>
    <dbReference type="NCBI Taxonomy" id="7932"/>
    <lineage>
        <taxon>Eukaryota</taxon>
        <taxon>Metazoa</taxon>
        <taxon>Chordata</taxon>
        <taxon>Craniata</taxon>
        <taxon>Vertebrata</taxon>
        <taxon>Euteleostomi</taxon>
        <taxon>Actinopterygii</taxon>
        <taxon>Neopterygii</taxon>
        <taxon>Teleostei</taxon>
        <taxon>Elopiformes</taxon>
        <taxon>Megalopidae</taxon>
        <taxon>Megalops</taxon>
    </lineage>
</organism>
<comment type="caution">
    <text evidence="4">The sequence shown here is derived from an EMBL/GenBank/DDBJ whole genome shotgun (WGS) entry which is preliminary data.</text>
</comment>
<feature type="region of interest" description="Disordered" evidence="2">
    <location>
        <begin position="201"/>
        <end position="232"/>
    </location>
</feature>
<accession>A0A9D3TBE4</accession>
<dbReference type="EMBL" id="JAFDVH010000003">
    <property type="protein sequence ID" value="KAG7484105.1"/>
    <property type="molecule type" value="Genomic_DNA"/>
</dbReference>
<evidence type="ECO:0000256" key="2">
    <source>
        <dbReference type="SAM" id="MobiDB-lite"/>
    </source>
</evidence>
<feature type="compositionally biased region" description="Polar residues" evidence="2">
    <location>
        <begin position="213"/>
        <end position="232"/>
    </location>
</feature>
<keyword evidence="5" id="KW-1185">Reference proteome</keyword>
<reference evidence="4" key="1">
    <citation type="submission" date="2021-01" db="EMBL/GenBank/DDBJ databases">
        <authorList>
            <person name="Zahm M."/>
            <person name="Roques C."/>
            <person name="Cabau C."/>
            <person name="Klopp C."/>
            <person name="Donnadieu C."/>
            <person name="Jouanno E."/>
            <person name="Lampietro C."/>
            <person name="Louis A."/>
            <person name="Herpin A."/>
            <person name="Echchiki A."/>
            <person name="Berthelot C."/>
            <person name="Parey E."/>
            <person name="Roest-Crollius H."/>
            <person name="Braasch I."/>
            <person name="Postlethwait J."/>
            <person name="Bobe J."/>
            <person name="Montfort J."/>
            <person name="Bouchez O."/>
            <person name="Begum T."/>
            <person name="Mejri S."/>
            <person name="Adams A."/>
            <person name="Chen W.-J."/>
            <person name="Guiguen Y."/>
        </authorList>
    </citation>
    <scope>NUCLEOTIDE SEQUENCE</scope>
    <source>
        <strain evidence="4">YG-15Mar2019-1</strain>
        <tissue evidence="4">Brain</tissue>
    </source>
</reference>
<protein>
    <recommendedName>
        <fullName evidence="3">Autophagy-related protein 16 domain-containing protein</fullName>
    </recommendedName>
</protein>
<keyword evidence="1" id="KW-0175">Coiled coil</keyword>
<evidence type="ECO:0000313" key="4">
    <source>
        <dbReference type="EMBL" id="KAG7484105.1"/>
    </source>
</evidence>
<dbReference type="PANTHER" id="PTHR19878:SF8">
    <property type="entry name" value="AUTOPHAGY-RELATED 16, ISOFORM F"/>
    <property type="match status" value="1"/>
</dbReference>
<name>A0A9D3TBE4_MEGAT</name>
<dbReference type="AlphaFoldDB" id="A0A9D3TBE4"/>
<evidence type="ECO:0000256" key="1">
    <source>
        <dbReference type="SAM" id="Coils"/>
    </source>
</evidence>